<comment type="subcellular location">
    <subcellularLocation>
        <location evidence="1">Cell membrane</location>
        <topology evidence="1">Multi-pass membrane protein</topology>
    </subcellularLocation>
</comment>
<evidence type="ECO:0000256" key="3">
    <source>
        <dbReference type="ARBA" id="ARBA00022448"/>
    </source>
</evidence>
<dbReference type="Gene3D" id="1.10.3470.10">
    <property type="entry name" value="ABC transporter involved in vitamin B12 uptake, BtuC"/>
    <property type="match status" value="1"/>
</dbReference>
<dbReference type="Pfam" id="PF01032">
    <property type="entry name" value="FecCD"/>
    <property type="match status" value="1"/>
</dbReference>
<feature type="transmembrane region" description="Helical" evidence="8">
    <location>
        <begin position="70"/>
        <end position="91"/>
    </location>
</feature>
<accession>A0A1I2DH90</accession>
<keyword evidence="3" id="KW-0813">Transport</keyword>
<evidence type="ECO:0000256" key="8">
    <source>
        <dbReference type="SAM" id="Phobius"/>
    </source>
</evidence>
<keyword evidence="10" id="KW-1185">Reference proteome</keyword>
<dbReference type="STRING" id="1045775.SAMN05216378_4112"/>
<gene>
    <name evidence="9" type="ORF">SAMN05216378_4112</name>
</gene>
<organism evidence="9 10">
    <name type="scientific">Paenibacillus catalpae</name>
    <dbReference type="NCBI Taxonomy" id="1045775"/>
    <lineage>
        <taxon>Bacteria</taxon>
        <taxon>Bacillati</taxon>
        <taxon>Bacillota</taxon>
        <taxon>Bacilli</taxon>
        <taxon>Bacillales</taxon>
        <taxon>Paenibacillaceae</taxon>
        <taxon>Paenibacillus</taxon>
    </lineage>
</organism>
<protein>
    <submittedName>
        <fullName evidence="9">Iron complex transport system permease protein</fullName>
    </submittedName>
</protein>
<evidence type="ECO:0000313" key="9">
    <source>
        <dbReference type="EMBL" id="SFE79884.1"/>
    </source>
</evidence>
<dbReference type="Proteomes" id="UP000198855">
    <property type="component" value="Unassembled WGS sequence"/>
</dbReference>
<reference evidence="10" key="1">
    <citation type="submission" date="2016-10" db="EMBL/GenBank/DDBJ databases">
        <authorList>
            <person name="Varghese N."/>
            <person name="Submissions S."/>
        </authorList>
    </citation>
    <scope>NUCLEOTIDE SEQUENCE [LARGE SCALE GENOMIC DNA]</scope>
    <source>
        <strain evidence="10">CGMCC 1.10784</strain>
    </source>
</reference>
<dbReference type="OrthoDB" id="9796260at2"/>
<dbReference type="InterPro" id="IPR000522">
    <property type="entry name" value="ABC_transptr_permease_BtuC"/>
</dbReference>
<feature type="transmembrane region" description="Helical" evidence="8">
    <location>
        <begin position="174"/>
        <end position="194"/>
    </location>
</feature>
<sequence length="316" mass="34803">MTDKRKLLILAIVVIALIAVFMTIHSYGNWDYILPRRSKKIAAMLLTGMAISVSTVVFQTLTNNKILTPSLIGLDSLYLLLQTAIVFMLGADTLTAMSKNVQFFLSAAVMIPFCGVLYKLLFLRKDGRAIYFLLLVGIICGSFFSSISSFLQMLLDPNEFLVVQDKMFASFNNVNSEVMVLATAIAVLSALYFCKDLKYLDVMALGREHAVNLGVPYDRITKRLLVFVALLVSVSTALVGPITFLGFLVSNVAYRLMSSFRSAVVLPAASLISFAALIGGQLIAERVFTFSTSLSVILNFAGGLYFLYLLLKEERT</sequence>
<evidence type="ECO:0000256" key="4">
    <source>
        <dbReference type="ARBA" id="ARBA00022475"/>
    </source>
</evidence>
<proteinExistence type="inferred from homology"/>
<dbReference type="RefSeq" id="WP_091188293.1">
    <property type="nucleotide sequence ID" value="NZ_FOMT01000004.1"/>
</dbReference>
<feature type="transmembrane region" description="Helical" evidence="8">
    <location>
        <begin position="129"/>
        <end position="154"/>
    </location>
</feature>
<dbReference type="AlphaFoldDB" id="A0A1I2DH90"/>
<keyword evidence="4" id="KW-1003">Cell membrane</keyword>
<evidence type="ECO:0000313" key="10">
    <source>
        <dbReference type="Proteomes" id="UP000198855"/>
    </source>
</evidence>
<feature type="transmembrane region" description="Helical" evidence="8">
    <location>
        <begin position="40"/>
        <end position="58"/>
    </location>
</feature>
<dbReference type="GO" id="GO:0033214">
    <property type="term" value="P:siderophore-iron import into cell"/>
    <property type="evidence" value="ECO:0007669"/>
    <property type="project" value="TreeGrafter"/>
</dbReference>
<dbReference type="SUPFAM" id="SSF81345">
    <property type="entry name" value="ABC transporter involved in vitamin B12 uptake, BtuC"/>
    <property type="match status" value="1"/>
</dbReference>
<name>A0A1I2DH90_9BACL</name>
<dbReference type="GO" id="GO:0005886">
    <property type="term" value="C:plasma membrane"/>
    <property type="evidence" value="ECO:0007669"/>
    <property type="project" value="UniProtKB-SubCell"/>
</dbReference>
<keyword evidence="6 8" id="KW-1133">Transmembrane helix</keyword>
<evidence type="ECO:0000256" key="2">
    <source>
        <dbReference type="ARBA" id="ARBA00007935"/>
    </source>
</evidence>
<feature type="transmembrane region" description="Helical" evidence="8">
    <location>
        <begin position="7"/>
        <end position="28"/>
    </location>
</feature>
<evidence type="ECO:0000256" key="1">
    <source>
        <dbReference type="ARBA" id="ARBA00004651"/>
    </source>
</evidence>
<dbReference type="PANTHER" id="PTHR30472:SF19">
    <property type="entry name" value="PETROBACTIN IMPORT SYSTEM PERMEASE PROTEIN YCLO"/>
    <property type="match status" value="1"/>
</dbReference>
<comment type="similarity">
    <text evidence="2">Belongs to the binding-protein-dependent transport system permease family. FecCD subfamily.</text>
</comment>
<evidence type="ECO:0000256" key="6">
    <source>
        <dbReference type="ARBA" id="ARBA00022989"/>
    </source>
</evidence>
<keyword evidence="7 8" id="KW-0472">Membrane</keyword>
<keyword evidence="5 8" id="KW-0812">Transmembrane</keyword>
<feature type="transmembrane region" description="Helical" evidence="8">
    <location>
        <begin position="103"/>
        <end position="122"/>
    </location>
</feature>
<feature type="transmembrane region" description="Helical" evidence="8">
    <location>
        <begin position="224"/>
        <end position="248"/>
    </location>
</feature>
<dbReference type="EMBL" id="FOMT01000004">
    <property type="protein sequence ID" value="SFE79884.1"/>
    <property type="molecule type" value="Genomic_DNA"/>
</dbReference>
<dbReference type="PANTHER" id="PTHR30472">
    <property type="entry name" value="FERRIC ENTEROBACTIN TRANSPORT SYSTEM PERMEASE PROTEIN"/>
    <property type="match status" value="1"/>
</dbReference>
<evidence type="ECO:0000256" key="7">
    <source>
        <dbReference type="ARBA" id="ARBA00023136"/>
    </source>
</evidence>
<dbReference type="GO" id="GO:0022857">
    <property type="term" value="F:transmembrane transporter activity"/>
    <property type="evidence" value="ECO:0007669"/>
    <property type="project" value="InterPro"/>
</dbReference>
<feature type="transmembrane region" description="Helical" evidence="8">
    <location>
        <begin position="287"/>
        <end position="311"/>
    </location>
</feature>
<feature type="transmembrane region" description="Helical" evidence="8">
    <location>
        <begin position="260"/>
        <end position="280"/>
    </location>
</feature>
<dbReference type="InterPro" id="IPR037294">
    <property type="entry name" value="ABC_BtuC-like"/>
</dbReference>
<evidence type="ECO:0000256" key="5">
    <source>
        <dbReference type="ARBA" id="ARBA00022692"/>
    </source>
</evidence>